<gene>
    <name evidence="3" type="ORF">J2750_002348</name>
</gene>
<dbReference type="AlphaFoldDB" id="A0AA90U289"/>
<protein>
    <submittedName>
        <fullName evidence="3">Uncharacterized protein (DUF4213/DUF364 family)</fullName>
    </submittedName>
</protein>
<dbReference type="Pfam" id="PF13938">
    <property type="entry name" value="DUF4213"/>
    <property type="match status" value="1"/>
</dbReference>
<evidence type="ECO:0000259" key="2">
    <source>
        <dbReference type="Pfam" id="PF13938"/>
    </source>
</evidence>
<feature type="domain" description="Putative heavy-metal chelation" evidence="1">
    <location>
        <begin position="117"/>
        <end position="258"/>
    </location>
</feature>
<dbReference type="SUPFAM" id="SSF159713">
    <property type="entry name" value="Dhaf3308-like"/>
    <property type="match status" value="1"/>
</dbReference>
<evidence type="ECO:0000313" key="4">
    <source>
        <dbReference type="Proteomes" id="UP001185015"/>
    </source>
</evidence>
<feature type="domain" description="DUF4213" evidence="2">
    <location>
        <begin position="16"/>
        <end position="99"/>
    </location>
</feature>
<accession>A0AA90U289</accession>
<dbReference type="Gene3D" id="3.40.50.11590">
    <property type="match status" value="1"/>
</dbReference>
<reference evidence="3 4" key="1">
    <citation type="submission" date="2023-07" db="EMBL/GenBank/DDBJ databases">
        <title>Genomic Encyclopedia of Type Strains, Phase IV (KMG-IV): sequencing the most valuable type-strain genomes for metagenomic binning, comparative biology and taxonomic classification.</title>
        <authorList>
            <person name="Goeker M."/>
        </authorList>
    </citation>
    <scope>NUCLEOTIDE SEQUENCE [LARGE SCALE GENOMIC DNA]</scope>
    <source>
        <strain evidence="3 4">DSM 17273</strain>
    </source>
</reference>
<name>A0AA90U289_9EURY</name>
<proteinExistence type="predicted"/>
<evidence type="ECO:0000259" key="1">
    <source>
        <dbReference type="Pfam" id="PF04016"/>
    </source>
</evidence>
<evidence type="ECO:0000313" key="3">
    <source>
        <dbReference type="EMBL" id="MDR6223869.1"/>
    </source>
</evidence>
<comment type="caution">
    <text evidence="3">The sequence shown here is derived from an EMBL/GenBank/DDBJ whole genome shotgun (WGS) entry which is preliminary data.</text>
</comment>
<dbReference type="EMBL" id="JAVDQI010000013">
    <property type="protein sequence ID" value="MDR6223869.1"/>
    <property type="molecule type" value="Genomic_DNA"/>
</dbReference>
<dbReference type="InterPro" id="IPR007161">
    <property type="entry name" value="DUF364"/>
</dbReference>
<keyword evidence="4" id="KW-1185">Reference proteome</keyword>
<dbReference type="Proteomes" id="UP001185015">
    <property type="component" value="Unassembled WGS sequence"/>
</dbReference>
<dbReference type="RefSeq" id="WP_333482260.1">
    <property type="nucleotide sequence ID" value="NZ_JAQFFK010000001.1"/>
</dbReference>
<dbReference type="Gene3D" id="3.30.390.100">
    <property type="match status" value="1"/>
</dbReference>
<dbReference type="InterPro" id="IPR025251">
    <property type="entry name" value="DUF4213"/>
</dbReference>
<organism evidence="3 4">
    <name type="scientific">Methanococcoides alaskense</name>
    <dbReference type="NCBI Taxonomy" id="325778"/>
    <lineage>
        <taxon>Archaea</taxon>
        <taxon>Methanobacteriati</taxon>
        <taxon>Methanobacteriota</taxon>
        <taxon>Stenosarchaea group</taxon>
        <taxon>Methanomicrobia</taxon>
        <taxon>Methanosarcinales</taxon>
        <taxon>Methanosarcinaceae</taxon>
        <taxon>Methanococcoides</taxon>
    </lineage>
</organism>
<sequence>MEDNSLMAMLLEQIRQELEGKLDDIYVEDVRVGVVYGGVKITGGYGGIAATQPQSGSSHCTTLPEAGDMSSRPASEVMEMALSDNMLKAVVGVATVNALATMICDLHPEKYALSDVDVLDLIKPGDKIGMVGHFSPMIARILKITDQLTVIEKKDIIDERIVVVPENNASEVLSGSDVIIITASTLVNGTTDELISMKKNAREVVLLGPSAVMLPQPFYDKGFTAVMGTRINDTDTMLKVVSEAGGTNQLLKKCGEKISFQDLFLFVSCHPQRSNLDREHPLHLPMPAHP</sequence>
<dbReference type="Pfam" id="PF04016">
    <property type="entry name" value="DUF364"/>
    <property type="match status" value="1"/>
</dbReference>